<dbReference type="EMBL" id="PEWV01000071">
    <property type="protein sequence ID" value="PIU41128.1"/>
    <property type="molecule type" value="Genomic_DNA"/>
</dbReference>
<protein>
    <submittedName>
        <fullName evidence="5">Nuclease</fullName>
    </submittedName>
</protein>
<dbReference type="GO" id="GO:0016787">
    <property type="term" value="F:hydrolase activity"/>
    <property type="evidence" value="ECO:0007669"/>
    <property type="project" value="UniProtKB-KW"/>
</dbReference>
<keyword evidence="1" id="KW-0540">Nuclease</keyword>
<dbReference type="SMART" id="SM00318">
    <property type="entry name" value="SNc"/>
    <property type="match status" value="1"/>
</dbReference>
<dbReference type="InterPro" id="IPR035437">
    <property type="entry name" value="SNase_OB-fold_sf"/>
</dbReference>
<evidence type="ECO:0000313" key="5">
    <source>
        <dbReference type="EMBL" id="PIU41128.1"/>
    </source>
</evidence>
<dbReference type="Gene3D" id="2.40.50.90">
    <property type="match status" value="1"/>
</dbReference>
<keyword evidence="3" id="KW-0378">Hydrolase</keyword>
<evidence type="ECO:0000256" key="1">
    <source>
        <dbReference type="ARBA" id="ARBA00022722"/>
    </source>
</evidence>
<dbReference type="SUPFAM" id="SSF50199">
    <property type="entry name" value="Staphylococcal nuclease"/>
    <property type="match status" value="1"/>
</dbReference>
<evidence type="ECO:0000256" key="3">
    <source>
        <dbReference type="ARBA" id="ARBA00022801"/>
    </source>
</evidence>
<evidence type="ECO:0000313" key="6">
    <source>
        <dbReference type="Proteomes" id="UP000230052"/>
    </source>
</evidence>
<dbReference type="Pfam" id="PF00565">
    <property type="entry name" value="SNase"/>
    <property type="match status" value="1"/>
</dbReference>
<reference evidence="5 6" key="1">
    <citation type="submission" date="2017-09" db="EMBL/GenBank/DDBJ databases">
        <title>Depth-based differentiation of microbial function through sediment-hosted aquifers and enrichment of novel symbionts in the deep terrestrial subsurface.</title>
        <authorList>
            <person name="Probst A.J."/>
            <person name="Ladd B."/>
            <person name="Jarett J.K."/>
            <person name="Geller-Mcgrath D.E."/>
            <person name="Sieber C.M."/>
            <person name="Emerson J.B."/>
            <person name="Anantharaman K."/>
            <person name="Thomas B.C."/>
            <person name="Malmstrom R."/>
            <person name="Stieglmeier M."/>
            <person name="Klingl A."/>
            <person name="Woyke T."/>
            <person name="Ryan C.M."/>
            <person name="Banfield J.F."/>
        </authorList>
    </citation>
    <scope>NUCLEOTIDE SEQUENCE [LARGE SCALE GENOMIC DNA]</scope>
    <source>
        <strain evidence="5">CG07_land_8_20_14_0_80_42_15</strain>
    </source>
</reference>
<feature type="domain" description="TNase-like" evidence="4">
    <location>
        <begin position="43"/>
        <end position="172"/>
    </location>
</feature>
<sequence>MDRQTSKVIRFSAAGLLLLAYMLSNRFSANIKRGVEASFFAAHPDTAYVERVVDGDTVKLANGERLRYIGIDTPELKHPNRKISEMARIAKKINESLAQGKEVKIVYDVEKRDKYDRLLGYVFLKDGTFVNAELVKEGYALIMTIPPNVKYADYFLKLQEEARNTKKGFWSYEDVDFKDMRKGYRR</sequence>
<evidence type="ECO:0000259" key="4">
    <source>
        <dbReference type="PROSITE" id="PS50830"/>
    </source>
</evidence>
<accession>A0A2J0KRD8</accession>
<dbReference type="AlphaFoldDB" id="A0A2J0KRD8"/>
<name>A0A2J0KRD8_9BACT</name>
<dbReference type="PANTHER" id="PTHR12302">
    <property type="entry name" value="EBNA2 BINDING PROTEIN P100"/>
    <property type="match status" value="1"/>
</dbReference>
<proteinExistence type="predicted"/>
<dbReference type="InterPro" id="IPR016071">
    <property type="entry name" value="Staphylococal_nuclease_OB-fold"/>
</dbReference>
<dbReference type="GO" id="GO:0004519">
    <property type="term" value="F:endonuclease activity"/>
    <property type="evidence" value="ECO:0007669"/>
    <property type="project" value="UniProtKB-KW"/>
</dbReference>
<dbReference type="PANTHER" id="PTHR12302:SF3">
    <property type="entry name" value="SERINE_THREONINE-PROTEIN KINASE 31"/>
    <property type="match status" value="1"/>
</dbReference>
<keyword evidence="2" id="KW-0255">Endonuclease</keyword>
<organism evidence="5 6">
    <name type="scientific">Candidatus Aquitaenariimonas noxiae</name>
    <dbReference type="NCBI Taxonomy" id="1974741"/>
    <lineage>
        <taxon>Bacteria</taxon>
        <taxon>Pseudomonadati</taxon>
        <taxon>Candidatus Omnitrophota</taxon>
        <taxon>Candidatus Aquitaenariimonas</taxon>
    </lineage>
</organism>
<gene>
    <name evidence="5" type="ORF">COS99_07260</name>
</gene>
<dbReference type="PROSITE" id="PS50830">
    <property type="entry name" value="TNASE_3"/>
    <property type="match status" value="1"/>
</dbReference>
<evidence type="ECO:0000256" key="2">
    <source>
        <dbReference type="ARBA" id="ARBA00022759"/>
    </source>
</evidence>
<comment type="caution">
    <text evidence="5">The sequence shown here is derived from an EMBL/GenBank/DDBJ whole genome shotgun (WGS) entry which is preliminary data.</text>
</comment>
<dbReference type="Proteomes" id="UP000230052">
    <property type="component" value="Unassembled WGS sequence"/>
</dbReference>